<accession>A0AAE3GP24</accession>
<dbReference type="InterPro" id="IPR011006">
    <property type="entry name" value="CheY-like_superfamily"/>
</dbReference>
<dbReference type="SMART" id="SM00448">
    <property type="entry name" value="REC"/>
    <property type="match status" value="1"/>
</dbReference>
<feature type="modified residue" description="4-aspartylphosphate" evidence="2">
    <location>
        <position position="333"/>
    </location>
</feature>
<dbReference type="InterPro" id="IPR001789">
    <property type="entry name" value="Sig_transdc_resp-reg_receiver"/>
</dbReference>
<evidence type="ECO:0000313" key="5">
    <source>
        <dbReference type="Proteomes" id="UP001204953"/>
    </source>
</evidence>
<dbReference type="GO" id="GO:0000160">
    <property type="term" value="P:phosphorelay signal transduction system"/>
    <property type="evidence" value="ECO:0007669"/>
    <property type="project" value="InterPro"/>
</dbReference>
<dbReference type="InterPro" id="IPR025497">
    <property type="entry name" value="PatA-like_N"/>
</dbReference>
<dbReference type="PIRSF" id="PIRSF005897">
    <property type="entry name" value="RR_PatA"/>
    <property type="match status" value="1"/>
</dbReference>
<sequence length="402" mass="44936">MTTQQKSSIVSTSSFAASRPMRYLNTLQRLQLSGQLLFTEPKGQQWIFHLDQGKLIYATGGIHPVRRWQRNVAFHCPQIVANSSAIKRDLASVEFTNYWDYQLLELWVKQEKITLQQATSIIHSATVDILFDVGQASNVTHQFKPTSLLSNRLVAIDLIKAIADVEPLWQAWHNASLGNYSPNQAPTIKQPDQLKQNSSPEVYETLTKFLDGKQSLRDLAVQRKWDLVEIGRSLLPYLELGWVELINIPNLPIPVSPTPTIPGKSGAIAPSAPGKQIANSTKPLVACVDDSQWVTQMMERLITTAGYRFLAIDNSIRAIPILLGRKPDLIFLDLVMPNVNGYELCTQLRKLSCFRTTPIVILTGNDGATERIRSKLVGASDFLTKPLNAANLLKVLHKYISC</sequence>
<evidence type="ECO:0000256" key="1">
    <source>
        <dbReference type="ARBA" id="ARBA00022553"/>
    </source>
</evidence>
<dbReference type="InterPro" id="IPR024186">
    <property type="entry name" value="Sig_transdc_resp-reg_PatA"/>
</dbReference>
<dbReference type="Gene3D" id="3.40.50.2300">
    <property type="match status" value="1"/>
</dbReference>
<dbReference type="Pfam" id="PF00072">
    <property type="entry name" value="Response_reg"/>
    <property type="match status" value="1"/>
</dbReference>
<reference evidence="4" key="1">
    <citation type="submission" date="2022-06" db="EMBL/GenBank/DDBJ databases">
        <title>New cyanobacteria of genus Symplocastrum in benthos of Lake Baikal.</title>
        <authorList>
            <person name="Sorokovikova E."/>
            <person name="Tikhonova I."/>
            <person name="Krasnopeev A."/>
            <person name="Evseev P."/>
            <person name="Gladkikh A."/>
            <person name="Belykh O."/>
        </authorList>
    </citation>
    <scope>NUCLEOTIDE SEQUENCE</scope>
    <source>
        <strain evidence="4">BBK-W-15</strain>
    </source>
</reference>
<name>A0AAE3GP24_9CYAN</name>
<dbReference type="PANTHER" id="PTHR44591">
    <property type="entry name" value="STRESS RESPONSE REGULATOR PROTEIN 1"/>
    <property type="match status" value="1"/>
</dbReference>
<dbReference type="SUPFAM" id="SSF52172">
    <property type="entry name" value="CheY-like"/>
    <property type="match status" value="1"/>
</dbReference>
<dbReference type="Proteomes" id="UP001204953">
    <property type="component" value="Unassembled WGS sequence"/>
</dbReference>
<dbReference type="InterPro" id="IPR050595">
    <property type="entry name" value="Bact_response_regulator"/>
</dbReference>
<dbReference type="Pfam" id="PF14332">
    <property type="entry name" value="DUF4388"/>
    <property type="match status" value="1"/>
</dbReference>
<comment type="caution">
    <text evidence="4">The sequence shown here is derived from an EMBL/GenBank/DDBJ whole genome shotgun (WGS) entry which is preliminary data.</text>
</comment>
<proteinExistence type="predicted"/>
<keyword evidence="5" id="KW-1185">Reference proteome</keyword>
<dbReference type="RefSeq" id="WP_254010914.1">
    <property type="nucleotide sequence ID" value="NZ_JAMZMM010000039.1"/>
</dbReference>
<evidence type="ECO:0000313" key="4">
    <source>
        <dbReference type="EMBL" id="MCP2728095.1"/>
    </source>
</evidence>
<dbReference type="AlphaFoldDB" id="A0AAE3GP24"/>
<evidence type="ECO:0000259" key="3">
    <source>
        <dbReference type="PROSITE" id="PS50110"/>
    </source>
</evidence>
<feature type="domain" description="Response regulatory" evidence="3">
    <location>
        <begin position="284"/>
        <end position="400"/>
    </location>
</feature>
<evidence type="ECO:0000256" key="2">
    <source>
        <dbReference type="PROSITE-ProRule" id="PRU00169"/>
    </source>
</evidence>
<gene>
    <name evidence="4" type="ORF">NJ959_06350</name>
</gene>
<organism evidence="4 5">
    <name type="scientific">Limnofasciculus baicalensis BBK-W-15</name>
    <dbReference type="NCBI Taxonomy" id="2699891"/>
    <lineage>
        <taxon>Bacteria</taxon>
        <taxon>Bacillati</taxon>
        <taxon>Cyanobacteriota</taxon>
        <taxon>Cyanophyceae</taxon>
        <taxon>Coleofasciculales</taxon>
        <taxon>Coleofasciculaceae</taxon>
        <taxon>Limnofasciculus</taxon>
        <taxon>Limnofasciculus baicalensis</taxon>
    </lineage>
</organism>
<protein>
    <submittedName>
        <fullName evidence="4">Response regulator</fullName>
    </submittedName>
</protein>
<dbReference type="EMBL" id="JAMZMM010000039">
    <property type="protein sequence ID" value="MCP2728095.1"/>
    <property type="molecule type" value="Genomic_DNA"/>
</dbReference>
<dbReference type="PROSITE" id="PS50110">
    <property type="entry name" value="RESPONSE_REGULATORY"/>
    <property type="match status" value="1"/>
</dbReference>
<dbReference type="PANTHER" id="PTHR44591:SF23">
    <property type="entry name" value="CHEY SUBFAMILY"/>
    <property type="match status" value="1"/>
</dbReference>
<keyword evidence="1 2" id="KW-0597">Phosphoprotein</keyword>